<keyword evidence="5 8" id="KW-1133">Transmembrane helix</keyword>
<keyword evidence="11" id="KW-1185">Reference proteome</keyword>
<comment type="subcellular location">
    <subcellularLocation>
        <location evidence="1">Membrane</location>
        <topology evidence="1">Multi-pass membrane protein</topology>
    </subcellularLocation>
</comment>
<dbReference type="InterPro" id="IPR050352">
    <property type="entry name" value="ABCG_transporters"/>
</dbReference>
<feature type="transmembrane region" description="Helical" evidence="8">
    <location>
        <begin position="498"/>
        <end position="520"/>
    </location>
</feature>
<reference evidence="10" key="3">
    <citation type="submission" date="2025-09" db="UniProtKB">
        <authorList>
            <consortium name="Ensembl"/>
        </authorList>
    </citation>
    <scope>IDENTIFICATION</scope>
</reference>
<evidence type="ECO:0000256" key="3">
    <source>
        <dbReference type="ARBA" id="ARBA00022448"/>
    </source>
</evidence>
<evidence type="ECO:0000256" key="8">
    <source>
        <dbReference type="SAM" id="Phobius"/>
    </source>
</evidence>
<dbReference type="GO" id="GO:0032217">
    <property type="term" value="F:riboflavin transmembrane transporter activity"/>
    <property type="evidence" value="ECO:0007669"/>
    <property type="project" value="TreeGrafter"/>
</dbReference>
<evidence type="ECO:0000256" key="2">
    <source>
        <dbReference type="ARBA" id="ARBA00005814"/>
    </source>
</evidence>
<feature type="transmembrane region" description="Helical" evidence="8">
    <location>
        <begin position="625"/>
        <end position="645"/>
    </location>
</feature>
<evidence type="ECO:0000256" key="7">
    <source>
        <dbReference type="SAM" id="MobiDB-lite"/>
    </source>
</evidence>
<dbReference type="RefSeq" id="XP_006998279.1">
    <property type="nucleotide sequence ID" value="XM_006998217.3"/>
</dbReference>
<keyword evidence="4 8" id="KW-0812">Transmembrane</keyword>
<reference evidence="10" key="2">
    <citation type="submission" date="2025-08" db="UniProtKB">
        <authorList>
            <consortium name="Ensembl"/>
        </authorList>
    </citation>
    <scope>IDENTIFICATION</scope>
</reference>
<sequence length="651" mass="73646">MSSNNDPVAIPMTERNPRDLPGMDTSDPDTLTGEAVLSFHNISYRETVQSGFPFCKKTEEKERLSNVNGIMKPGLNAIMGPEDGSRSWLLDVLAARKDPSGLSGDILINGKPRPANFKCTSGYVPQNDVVMRTVTVRENVEFSAALRLPMTVKRDERRRRINEVLELLHLDKVANVKPRSKELEKRTSIAMELVAEHPILFLDDPTTGLDLSTTTDVISVLRRMSMRGQTIIFSINQAQYSIFRFFDSLTLVASGKVLCHGPAQEALEYFTSTGYKYDSHNNPADFFLDIINGGFSAILDIEEEGHDADKYKELSERQHQVTEKLANMYTQSSLYRETRTELDPLLGEQKTERSSALEEITCVTPFWHQLRWNISHLFKNCLGFPDVTMIQAFIIAILSVIVGTIFRVLRNDCNEVQIRAGLLFFLTVFQTITSVTAGELFEIDRDRFLHEHTSGYYRVSPYFLGKLLAELVPRRLLPSIIFSVIVFSIAGVETDVKGFFAMFFTIMMLAYSASSLPLFIGAGEKAAAVSTVLVVIYFMLMLFISGLSLFYTNFLQGLSWIQYFNIPHYGFTALQHSAFLGQNFCPEHNTVEVSRCHNYVICTGEEYLIIQGIDLSSWGFWKNHVALACIMIIFLSITYVQLLALNKKRHF</sequence>
<dbReference type="Gene3D" id="3.40.50.300">
    <property type="entry name" value="P-loop containing nucleotide triphosphate hydrolases"/>
    <property type="match status" value="1"/>
</dbReference>
<dbReference type="InterPro" id="IPR003439">
    <property type="entry name" value="ABC_transporter-like_ATP-bd"/>
</dbReference>
<dbReference type="GO" id="GO:0015562">
    <property type="term" value="F:efflux transmembrane transporter activity"/>
    <property type="evidence" value="ECO:0007669"/>
    <property type="project" value="UniProtKB-ARBA"/>
</dbReference>
<dbReference type="Ensembl" id="ENSPEMT00000024241.2">
    <property type="protein sequence ID" value="ENSPEMP00000019898.2"/>
    <property type="gene ID" value="ENSPEMG00000018025.2"/>
</dbReference>
<evidence type="ECO:0000256" key="4">
    <source>
        <dbReference type="ARBA" id="ARBA00022692"/>
    </source>
</evidence>
<dbReference type="Pfam" id="PF01061">
    <property type="entry name" value="ABC2_membrane"/>
    <property type="match status" value="1"/>
</dbReference>
<dbReference type="PROSITE" id="PS50893">
    <property type="entry name" value="ABC_TRANSPORTER_2"/>
    <property type="match status" value="1"/>
</dbReference>
<dbReference type="InterPro" id="IPR013525">
    <property type="entry name" value="ABC2_TM"/>
</dbReference>
<dbReference type="Pfam" id="PF00005">
    <property type="entry name" value="ABC_tran"/>
    <property type="match status" value="1"/>
</dbReference>
<dbReference type="InterPro" id="IPR027417">
    <property type="entry name" value="P-loop_NTPase"/>
</dbReference>
<gene>
    <name evidence="10" type="primary">LOC102910662</name>
</gene>
<comment type="similarity">
    <text evidence="2">Belongs to the ABC transporter superfamily. ABCG family. Eye pigment precursor importer (TC 3.A.1.204) subfamily.</text>
</comment>
<dbReference type="FunFam" id="3.40.50.300:FF:000622">
    <property type="entry name" value="ATP-binding cassette sub-family G member 2"/>
    <property type="match status" value="1"/>
</dbReference>
<evidence type="ECO:0000256" key="1">
    <source>
        <dbReference type="ARBA" id="ARBA00004141"/>
    </source>
</evidence>
<keyword evidence="3" id="KW-0813">Transport</keyword>
<dbReference type="PANTHER" id="PTHR48041">
    <property type="entry name" value="ABC TRANSPORTER G FAMILY MEMBER 28"/>
    <property type="match status" value="1"/>
</dbReference>
<feature type="transmembrane region" description="Helical" evidence="8">
    <location>
        <begin position="389"/>
        <end position="409"/>
    </location>
</feature>
<accession>A0A6I9MG15</accession>
<feature type="transmembrane region" description="Helical" evidence="8">
    <location>
        <begin position="527"/>
        <end position="551"/>
    </location>
</feature>
<protein>
    <submittedName>
        <fullName evidence="10">ATP-binding cassette sub-family G member 3-like</fullName>
    </submittedName>
</protein>
<dbReference type="GO" id="GO:0016324">
    <property type="term" value="C:apical plasma membrane"/>
    <property type="evidence" value="ECO:0007669"/>
    <property type="project" value="UniProtKB-ARBA"/>
</dbReference>
<evidence type="ECO:0000256" key="6">
    <source>
        <dbReference type="ARBA" id="ARBA00023136"/>
    </source>
</evidence>
<dbReference type="GO" id="GO:0005524">
    <property type="term" value="F:ATP binding"/>
    <property type="evidence" value="ECO:0007669"/>
    <property type="project" value="InterPro"/>
</dbReference>
<dbReference type="GO" id="GO:0140359">
    <property type="term" value="F:ABC-type transporter activity"/>
    <property type="evidence" value="ECO:0007669"/>
    <property type="project" value="InterPro"/>
</dbReference>
<feature type="region of interest" description="Disordered" evidence="7">
    <location>
        <begin position="1"/>
        <end position="25"/>
    </location>
</feature>
<proteinExistence type="inferred from homology"/>
<dbReference type="Proteomes" id="UP000694547">
    <property type="component" value="Chromosome 10"/>
</dbReference>
<evidence type="ECO:0000313" key="11">
    <source>
        <dbReference type="Proteomes" id="UP000694547"/>
    </source>
</evidence>
<evidence type="ECO:0000256" key="5">
    <source>
        <dbReference type="ARBA" id="ARBA00022989"/>
    </source>
</evidence>
<dbReference type="GeneTree" id="ENSGT00940000160729"/>
<dbReference type="GeneID" id="102910662"/>
<name>A0A6I9MG15_PERMB</name>
<dbReference type="GO" id="GO:0016887">
    <property type="term" value="F:ATP hydrolysis activity"/>
    <property type="evidence" value="ECO:0007669"/>
    <property type="project" value="InterPro"/>
</dbReference>
<feature type="domain" description="ABC transporter" evidence="9">
    <location>
        <begin position="37"/>
        <end position="279"/>
    </location>
</feature>
<dbReference type="SUPFAM" id="SSF52540">
    <property type="entry name" value="P-loop containing nucleoside triphosphate hydrolases"/>
    <property type="match status" value="1"/>
</dbReference>
<dbReference type="AlphaFoldDB" id="A0A6I9MG15"/>
<dbReference type="GO" id="GO:0042887">
    <property type="term" value="F:amide transmembrane transporter activity"/>
    <property type="evidence" value="ECO:0007669"/>
    <property type="project" value="UniProtKB-ARBA"/>
</dbReference>
<organism evidence="10 11">
    <name type="scientific">Peromyscus maniculatus bairdii</name>
    <name type="common">Prairie deer mouse</name>
    <dbReference type="NCBI Taxonomy" id="230844"/>
    <lineage>
        <taxon>Eukaryota</taxon>
        <taxon>Metazoa</taxon>
        <taxon>Chordata</taxon>
        <taxon>Craniata</taxon>
        <taxon>Vertebrata</taxon>
        <taxon>Euteleostomi</taxon>
        <taxon>Mammalia</taxon>
        <taxon>Eutheria</taxon>
        <taxon>Euarchontoglires</taxon>
        <taxon>Glires</taxon>
        <taxon>Rodentia</taxon>
        <taxon>Myomorpha</taxon>
        <taxon>Muroidea</taxon>
        <taxon>Cricetidae</taxon>
        <taxon>Neotominae</taxon>
        <taxon>Peromyscus</taxon>
    </lineage>
</organism>
<evidence type="ECO:0000313" key="10">
    <source>
        <dbReference type="Ensembl" id="ENSPEMP00000019898.2"/>
    </source>
</evidence>
<keyword evidence="6 8" id="KW-0472">Membrane</keyword>
<dbReference type="RefSeq" id="XP_042113791.1">
    <property type="nucleotide sequence ID" value="XM_042257857.1"/>
</dbReference>
<dbReference type="OrthoDB" id="66620at2759"/>
<evidence type="ECO:0000259" key="9">
    <source>
        <dbReference type="PROSITE" id="PS50893"/>
    </source>
</evidence>
<reference evidence="10 11" key="1">
    <citation type="submission" date="2018-10" db="EMBL/GenBank/DDBJ databases">
        <title>Improved assembly of the deer mouse Peromyscus maniculatus genome.</title>
        <authorList>
            <person name="Lassance J.-M."/>
            <person name="Hoekstra H.E."/>
        </authorList>
    </citation>
    <scope>NUCLEOTIDE SEQUENCE [LARGE SCALE GENOMIC DNA]</scope>
</reference>
<dbReference type="PANTHER" id="PTHR48041:SF70">
    <property type="entry name" value="ATP-BINDING CASSETTE SUB-FAMILY G MEMBER 3"/>
    <property type="match status" value="1"/>
</dbReference>